<gene>
    <name evidence="1" type="ORF">SAMN05192565_10980</name>
</gene>
<dbReference type="Proteomes" id="UP000199229">
    <property type="component" value="Unassembled WGS sequence"/>
</dbReference>
<accession>A0A1I2U8A4</accession>
<proteinExistence type="predicted"/>
<dbReference type="AlphaFoldDB" id="A0A1I2U8A4"/>
<evidence type="ECO:0000313" key="2">
    <source>
        <dbReference type="Proteomes" id="UP000199229"/>
    </source>
</evidence>
<evidence type="ECO:0000313" key="1">
    <source>
        <dbReference type="EMBL" id="SFG73350.1"/>
    </source>
</evidence>
<protein>
    <submittedName>
        <fullName evidence="1">Uncharacterized protein</fullName>
    </submittedName>
</protein>
<organism evidence="1 2">
    <name type="scientific">Methylobacterium gossipiicola</name>
    <dbReference type="NCBI Taxonomy" id="582675"/>
    <lineage>
        <taxon>Bacteria</taxon>
        <taxon>Pseudomonadati</taxon>
        <taxon>Pseudomonadota</taxon>
        <taxon>Alphaproteobacteria</taxon>
        <taxon>Hyphomicrobiales</taxon>
        <taxon>Methylobacteriaceae</taxon>
        <taxon>Methylobacterium</taxon>
    </lineage>
</organism>
<reference evidence="2" key="1">
    <citation type="submission" date="2016-10" db="EMBL/GenBank/DDBJ databases">
        <authorList>
            <person name="Varghese N."/>
            <person name="Submissions S."/>
        </authorList>
    </citation>
    <scope>NUCLEOTIDE SEQUENCE [LARGE SCALE GENOMIC DNA]</scope>
    <source>
        <strain evidence="2">Gh-105</strain>
    </source>
</reference>
<sequence length="66" mass="7300">MDRTDPTARHTGDLRLQRSVADTLRVIAAACAEREAPPVKAARQELAAIYGATRLSRRRDRLRATG</sequence>
<dbReference type="RefSeq" id="WP_091971432.1">
    <property type="nucleotide sequence ID" value="NZ_FOPM01000009.1"/>
</dbReference>
<dbReference type="EMBL" id="FOPM01000009">
    <property type="protein sequence ID" value="SFG73350.1"/>
    <property type="molecule type" value="Genomic_DNA"/>
</dbReference>
<keyword evidence="2" id="KW-1185">Reference proteome</keyword>
<name>A0A1I2U8A4_9HYPH</name>
<dbReference type="STRING" id="582675.SAMN05192565_10980"/>
<dbReference type="OrthoDB" id="8001309at2"/>